<evidence type="ECO:0000256" key="1">
    <source>
        <dbReference type="ARBA" id="ARBA00004651"/>
    </source>
</evidence>
<feature type="transmembrane region" description="Helical" evidence="7">
    <location>
        <begin position="292"/>
        <end position="310"/>
    </location>
</feature>
<feature type="transmembrane region" description="Helical" evidence="7">
    <location>
        <begin position="167"/>
        <end position="186"/>
    </location>
</feature>
<feature type="transmembrane region" description="Helical" evidence="7">
    <location>
        <begin position="75"/>
        <end position="94"/>
    </location>
</feature>
<keyword evidence="3" id="KW-1003">Cell membrane</keyword>
<keyword evidence="2" id="KW-0813">Transport</keyword>
<feature type="transmembrane region" description="Helical" evidence="7">
    <location>
        <begin position="316"/>
        <end position="341"/>
    </location>
</feature>
<feature type="transmembrane region" description="Helical" evidence="7">
    <location>
        <begin position="100"/>
        <end position="118"/>
    </location>
</feature>
<comment type="subcellular location">
    <subcellularLocation>
        <location evidence="1">Cell membrane</location>
        <topology evidence="1">Multi-pass membrane protein</topology>
    </subcellularLocation>
</comment>
<accession>A0A1M7NIC7</accession>
<protein>
    <submittedName>
        <fullName evidence="9">MFS-type transporter involved in bile tolerance, Atg22 family</fullName>
    </submittedName>
</protein>
<evidence type="ECO:0000256" key="2">
    <source>
        <dbReference type="ARBA" id="ARBA00022448"/>
    </source>
</evidence>
<evidence type="ECO:0000313" key="10">
    <source>
        <dbReference type="Proteomes" id="UP000184038"/>
    </source>
</evidence>
<dbReference type="Pfam" id="PF07690">
    <property type="entry name" value="MFS_1"/>
    <property type="match status" value="1"/>
</dbReference>
<evidence type="ECO:0000259" key="8">
    <source>
        <dbReference type="PROSITE" id="PS50850"/>
    </source>
</evidence>
<keyword evidence="10" id="KW-1185">Reference proteome</keyword>
<evidence type="ECO:0000313" key="9">
    <source>
        <dbReference type="EMBL" id="SHN03530.1"/>
    </source>
</evidence>
<dbReference type="Proteomes" id="UP000184038">
    <property type="component" value="Unassembled WGS sequence"/>
</dbReference>
<dbReference type="CDD" id="cd06173">
    <property type="entry name" value="MFS_MefA_like"/>
    <property type="match status" value="1"/>
</dbReference>
<dbReference type="PANTHER" id="PTHR43266:SF9">
    <property type="entry name" value="PERMEASE, MAJOR FACILITATOR SUPERFAMILY-RELATED"/>
    <property type="match status" value="1"/>
</dbReference>
<dbReference type="EMBL" id="FRCP01000029">
    <property type="protein sequence ID" value="SHN03530.1"/>
    <property type="molecule type" value="Genomic_DNA"/>
</dbReference>
<dbReference type="PROSITE" id="PS50850">
    <property type="entry name" value="MFS"/>
    <property type="match status" value="1"/>
</dbReference>
<feature type="transmembrane region" description="Helical" evidence="7">
    <location>
        <begin position="139"/>
        <end position="161"/>
    </location>
</feature>
<gene>
    <name evidence="9" type="ORF">SAMN02746066_04529</name>
</gene>
<dbReference type="GO" id="GO:0005886">
    <property type="term" value="C:plasma membrane"/>
    <property type="evidence" value="ECO:0007669"/>
    <property type="project" value="UniProtKB-SubCell"/>
</dbReference>
<feature type="transmembrane region" description="Helical" evidence="7">
    <location>
        <begin position="381"/>
        <end position="400"/>
    </location>
</feature>
<dbReference type="InterPro" id="IPR011701">
    <property type="entry name" value="MFS"/>
</dbReference>
<keyword evidence="6 7" id="KW-0472">Membrane</keyword>
<reference evidence="9 10" key="1">
    <citation type="submission" date="2016-11" db="EMBL/GenBank/DDBJ databases">
        <authorList>
            <person name="Jaros S."/>
            <person name="Januszkiewicz K."/>
            <person name="Wedrychowicz H."/>
        </authorList>
    </citation>
    <scope>NUCLEOTIDE SEQUENCE [LARGE SCALE GENOMIC DNA]</scope>
    <source>
        <strain evidence="9 10">DSM 15930</strain>
    </source>
</reference>
<dbReference type="Gene3D" id="1.20.1250.20">
    <property type="entry name" value="MFS general substrate transporter like domains"/>
    <property type="match status" value="1"/>
</dbReference>
<evidence type="ECO:0000256" key="4">
    <source>
        <dbReference type="ARBA" id="ARBA00022692"/>
    </source>
</evidence>
<dbReference type="OrthoDB" id="9763297at2"/>
<feature type="transmembrane region" description="Helical" evidence="7">
    <location>
        <begin position="12"/>
        <end position="36"/>
    </location>
</feature>
<dbReference type="AlphaFoldDB" id="A0A1M7NIC7"/>
<organism evidence="9 10">
    <name type="scientific">Anaerosporobacter mobilis DSM 15930</name>
    <dbReference type="NCBI Taxonomy" id="1120996"/>
    <lineage>
        <taxon>Bacteria</taxon>
        <taxon>Bacillati</taxon>
        <taxon>Bacillota</taxon>
        <taxon>Clostridia</taxon>
        <taxon>Lachnospirales</taxon>
        <taxon>Lachnospiraceae</taxon>
        <taxon>Anaerosporobacter</taxon>
    </lineage>
</organism>
<dbReference type="STRING" id="1120996.SAMN02746066_04529"/>
<feature type="transmembrane region" description="Helical" evidence="7">
    <location>
        <begin position="353"/>
        <end position="375"/>
    </location>
</feature>
<dbReference type="InterPro" id="IPR036259">
    <property type="entry name" value="MFS_trans_sf"/>
</dbReference>
<evidence type="ECO:0000256" key="5">
    <source>
        <dbReference type="ARBA" id="ARBA00022989"/>
    </source>
</evidence>
<feature type="transmembrane region" description="Helical" evidence="7">
    <location>
        <begin position="258"/>
        <end position="280"/>
    </location>
</feature>
<keyword evidence="5 7" id="KW-1133">Transmembrane helix</keyword>
<evidence type="ECO:0000256" key="6">
    <source>
        <dbReference type="ARBA" id="ARBA00023136"/>
    </source>
</evidence>
<feature type="transmembrane region" description="Helical" evidence="7">
    <location>
        <begin position="220"/>
        <end position="246"/>
    </location>
</feature>
<evidence type="ECO:0000256" key="3">
    <source>
        <dbReference type="ARBA" id="ARBA00022475"/>
    </source>
</evidence>
<dbReference type="RefSeq" id="WP_073291737.1">
    <property type="nucleotide sequence ID" value="NZ_FRCP01000029.1"/>
</dbReference>
<evidence type="ECO:0000256" key="7">
    <source>
        <dbReference type="SAM" id="Phobius"/>
    </source>
</evidence>
<dbReference type="SUPFAM" id="SSF103473">
    <property type="entry name" value="MFS general substrate transporter"/>
    <property type="match status" value="1"/>
</dbReference>
<dbReference type="GO" id="GO:0022857">
    <property type="term" value="F:transmembrane transporter activity"/>
    <property type="evidence" value="ECO:0007669"/>
    <property type="project" value="InterPro"/>
</dbReference>
<proteinExistence type="predicted"/>
<name>A0A1M7NIC7_9FIRM</name>
<feature type="domain" description="Major facilitator superfamily (MFS) profile" evidence="8">
    <location>
        <begin position="4"/>
        <end position="406"/>
    </location>
</feature>
<feature type="transmembrane region" description="Helical" evidence="7">
    <location>
        <begin position="42"/>
        <end position="63"/>
    </location>
</feature>
<keyword evidence="4 7" id="KW-0812">Transmembrane</keyword>
<dbReference type="InterPro" id="IPR020846">
    <property type="entry name" value="MFS_dom"/>
</dbReference>
<dbReference type="PANTHER" id="PTHR43266">
    <property type="entry name" value="MACROLIDE-EFFLUX PROTEIN"/>
    <property type="match status" value="1"/>
</dbReference>
<sequence>MSGKLFSKNFSLLITGQAVSLFGNCILDFALSMYVLEVTGSATIFAGFLALAMLPTILLSPLGGVLADRANRRNIMVVLDFIAGVVVLLAVIMIDRGNSLAIIGTTLVIQSILGAFENPTVQACVPQMQTGDNIIRGNAVVNQISAVSALAAPFIGSMLYTSLGLKLVMYAGAACFFVTAIFECFIKLEDIQQKEKENIWRIIKKDITSSARFISHEKPCILKILSLVAVVAFFIQGLALVGFPYIVRTVLGLNANYYGAAISILSFASIVGSIIAGLLATKFKIRKLNITLFGIGFFLLPFGIIFMNVANVYINYIALIISFFLIQIAACVFSIFALSIIQQLTPENMIGKVMAYTTTFSLCAQPLGQIIYGMMFDKFSSMIYVVLIPTGLILCVIGFISKRFFRNVENQLNSTT</sequence>